<comment type="catalytic activity">
    <reaction evidence="4">
        <text>a 2'-deoxyribonucleoside 5'-triphosphate + H2O = a 2'-deoxyribonucleoside 5'-phosphate + diphosphate + H(+)</text>
        <dbReference type="Rhea" id="RHEA:44644"/>
        <dbReference type="ChEBI" id="CHEBI:15377"/>
        <dbReference type="ChEBI" id="CHEBI:15378"/>
        <dbReference type="ChEBI" id="CHEBI:33019"/>
        <dbReference type="ChEBI" id="CHEBI:61560"/>
        <dbReference type="ChEBI" id="CHEBI:65317"/>
        <dbReference type="EC" id="3.6.1.9"/>
    </reaction>
</comment>
<dbReference type="PANTHER" id="PTHR43213">
    <property type="entry name" value="BIFUNCTIONAL DTTP/UTP PYROPHOSPHATASE/METHYLTRANSFERASE PROTEIN-RELATED"/>
    <property type="match status" value="1"/>
</dbReference>
<evidence type="ECO:0000256" key="2">
    <source>
        <dbReference type="ARBA" id="ARBA00022801"/>
    </source>
</evidence>
<evidence type="ECO:0000313" key="5">
    <source>
        <dbReference type="EMBL" id="QIM10301.1"/>
    </source>
</evidence>
<feature type="active site" description="Proton acceptor" evidence="4">
    <location>
        <position position="72"/>
    </location>
</feature>
<dbReference type="HAMAP" id="MF_00528">
    <property type="entry name" value="Maf"/>
    <property type="match status" value="1"/>
</dbReference>
<dbReference type="AlphaFoldDB" id="A0A6G8F2K1"/>
<accession>A0A6G8F2K1</accession>
<keyword evidence="4" id="KW-0963">Cytoplasm</keyword>
<proteinExistence type="inferred from homology"/>
<comment type="subcellular location">
    <subcellularLocation>
        <location evidence="4">Cytoplasm</location>
    </subcellularLocation>
</comment>
<evidence type="ECO:0000256" key="1">
    <source>
        <dbReference type="ARBA" id="ARBA00001968"/>
    </source>
</evidence>
<dbReference type="SUPFAM" id="SSF52972">
    <property type="entry name" value="ITPase-like"/>
    <property type="match status" value="1"/>
</dbReference>
<comment type="similarity">
    <text evidence="4">Belongs to the Maf family.</text>
</comment>
<dbReference type="Gene3D" id="3.90.950.10">
    <property type="match status" value="1"/>
</dbReference>
<evidence type="ECO:0000256" key="3">
    <source>
        <dbReference type="ARBA" id="ARBA00023080"/>
    </source>
</evidence>
<comment type="catalytic activity">
    <reaction evidence="4">
        <text>a ribonucleoside 5'-triphosphate + H2O = a ribonucleoside 5'-phosphate + diphosphate + H(+)</text>
        <dbReference type="Rhea" id="RHEA:23996"/>
        <dbReference type="ChEBI" id="CHEBI:15377"/>
        <dbReference type="ChEBI" id="CHEBI:15378"/>
        <dbReference type="ChEBI" id="CHEBI:33019"/>
        <dbReference type="ChEBI" id="CHEBI:58043"/>
        <dbReference type="ChEBI" id="CHEBI:61557"/>
        <dbReference type="EC" id="3.6.1.9"/>
    </reaction>
</comment>
<comment type="function">
    <text evidence="4">Nucleoside triphosphate pyrophosphatase. May have a dual role in cell division arrest and in preventing the incorporation of modified nucleotides into cellular nucleic acids.</text>
</comment>
<keyword evidence="3 4" id="KW-0546">Nucleotide metabolism</keyword>
<dbReference type="NCBIfam" id="TIGR00172">
    <property type="entry name" value="maf"/>
    <property type="match status" value="1"/>
</dbReference>
<keyword evidence="2 4" id="KW-0378">Hydrolase</keyword>
<dbReference type="PANTHER" id="PTHR43213:SF5">
    <property type="entry name" value="BIFUNCTIONAL DTTP_UTP PYROPHOSPHATASE_METHYLTRANSFERASE PROTEIN-RELATED"/>
    <property type="match status" value="1"/>
</dbReference>
<sequence>MDKKDFILASASPQRFALLEQIGCPPKTVAPADIDESVRQYETPTAYVKRMALEKALNVANKYPDENILAGDTIVAVGRRILRKAHNDEEQTEVMNLLSGRACRVISAVCLISRDGRVAERCVMSRVVTKKMNEEEIRDYVASREWVGCCGYKIEGRFAGYVSQIVGSYSGIVGLPLFETQNLLKGIGVK</sequence>
<comment type="cofactor">
    <cofactor evidence="1 4">
        <name>a divalent metal cation</name>
        <dbReference type="ChEBI" id="CHEBI:60240"/>
    </cofactor>
</comment>
<dbReference type="EC" id="3.6.1.9" evidence="4"/>
<reference evidence="5" key="1">
    <citation type="journal article" date="2020" name="J. ISSAAS">
        <title>Lactobacilli and other gastrointestinal microbiota of Peromyscus leucopus, reservoir host for agents of Lyme disease and other zoonoses in North America.</title>
        <authorList>
            <person name="Milovic A."/>
            <person name="Bassam K."/>
            <person name="Shao H."/>
            <person name="Chatzistamou I."/>
            <person name="Tufts D.M."/>
            <person name="Diuk-Wasser M."/>
            <person name="Barbour A.G."/>
        </authorList>
    </citation>
    <scope>NUCLEOTIDE SEQUENCE</scope>
    <source>
        <strain evidence="5">LL90</strain>
    </source>
</reference>
<dbReference type="PIRSF" id="PIRSF006305">
    <property type="entry name" value="Maf"/>
    <property type="match status" value="1"/>
</dbReference>
<dbReference type="InterPro" id="IPR003697">
    <property type="entry name" value="Maf-like"/>
</dbReference>
<dbReference type="Pfam" id="PF02545">
    <property type="entry name" value="Maf"/>
    <property type="match status" value="1"/>
</dbReference>
<dbReference type="GO" id="GO:0005737">
    <property type="term" value="C:cytoplasm"/>
    <property type="evidence" value="ECO:0007669"/>
    <property type="project" value="UniProtKB-SubCell"/>
</dbReference>
<dbReference type="EMBL" id="MN990728">
    <property type="protein sequence ID" value="QIM10301.1"/>
    <property type="molecule type" value="Genomic_DNA"/>
</dbReference>
<comment type="caution">
    <text evidence="4">Lacks conserved residue(s) required for the propagation of feature annotation.</text>
</comment>
<dbReference type="GO" id="GO:0047429">
    <property type="term" value="F:nucleoside triphosphate diphosphatase activity"/>
    <property type="evidence" value="ECO:0007669"/>
    <property type="project" value="UniProtKB-EC"/>
</dbReference>
<dbReference type="InterPro" id="IPR029001">
    <property type="entry name" value="ITPase-like_fam"/>
</dbReference>
<name>A0A6G8F2K1_9PROT</name>
<organism evidence="5">
    <name type="scientific">uncultured Alphaproteobacteria bacterium</name>
    <dbReference type="NCBI Taxonomy" id="91750"/>
    <lineage>
        <taxon>Bacteria</taxon>
        <taxon>Pseudomonadati</taxon>
        <taxon>Pseudomonadota</taxon>
        <taxon>Alphaproteobacteria</taxon>
        <taxon>environmental samples</taxon>
    </lineage>
</organism>
<dbReference type="GO" id="GO:0009117">
    <property type="term" value="P:nucleotide metabolic process"/>
    <property type="evidence" value="ECO:0007669"/>
    <property type="project" value="UniProtKB-KW"/>
</dbReference>
<dbReference type="CDD" id="cd00555">
    <property type="entry name" value="Maf"/>
    <property type="match status" value="1"/>
</dbReference>
<protein>
    <recommendedName>
        <fullName evidence="4">Nucleoside triphosphate pyrophosphatase</fullName>
        <ecNumber evidence="4">3.6.1.9</ecNumber>
    </recommendedName>
    <alternativeName>
        <fullName evidence="4">Nucleotide pyrophosphatase</fullName>
        <shortName evidence="4">Nucleotide PPase</shortName>
    </alternativeName>
</protein>
<evidence type="ECO:0000256" key="4">
    <source>
        <dbReference type="HAMAP-Rule" id="MF_00528"/>
    </source>
</evidence>
<gene>
    <name evidence="5" type="ORF">PlAlph_0550</name>
</gene>